<dbReference type="InterPro" id="IPR050546">
    <property type="entry name" value="Glycosyl_Hydrlase_16"/>
</dbReference>
<feature type="domain" description="GH16" evidence="2">
    <location>
        <begin position="34"/>
        <end position="290"/>
    </location>
</feature>
<keyword evidence="4" id="KW-1185">Reference proteome</keyword>
<dbReference type="AlphaFoldDB" id="A0A927BD11"/>
<reference evidence="3" key="1">
    <citation type="submission" date="2020-09" db="EMBL/GenBank/DDBJ databases">
        <authorList>
            <person name="Kim M.K."/>
        </authorList>
    </citation>
    <scope>NUCLEOTIDE SEQUENCE</scope>
    <source>
        <strain evidence="3">BT664</strain>
    </source>
</reference>
<dbReference type="EMBL" id="JACXAD010000011">
    <property type="protein sequence ID" value="MBD2768546.1"/>
    <property type="molecule type" value="Genomic_DNA"/>
</dbReference>
<dbReference type="Gene3D" id="2.120.10.70">
    <property type="entry name" value="Fucose-specific lectin"/>
    <property type="match status" value="1"/>
</dbReference>
<organism evidence="3 4">
    <name type="scientific">Hymenobacter montanus</name>
    <dbReference type="NCBI Taxonomy" id="2771359"/>
    <lineage>
        <taxon>Bacteria</taxon>
        <taxon>Pseudomonadati</taxon>
        <taxon>Bacteroidota</taxon>
        <taxon>Cytophagia</taxon>
        <taxon>Cytophagales</taxon>
        <taxon>Hymenobacteraceae</taxon>
        <taxon>Hymenobacter</taxon>
    </lineage>
</organism>
<protein>
    <submittedName>
        <fullName evidence="3">Glycoside hydrolase family 16 protein</fullName>
    </submittedName>
</protein>
<evidence type="ECO:0000256" key="1">
    <source>
        <dbReference type="ARBA" id="ARBA00006865"/>
    </source>
</evidence>
<name>A0A927BD11_9BACT</name>
<evidence type="ECO:0000313" key="4">
    <source>
        <dbReference type="Proteomes" id="UP000612233"/>
    </source>
</evidence>
<dbReference type="CDD" id="cd08023">
    <property type="entry name" value="GH16_laminarinase_like"/>
    <property type="match status" value="1"/>
</dbReference>
<sequence length="796" mass="90048">MKTSLCFALLTFGAIQISRSQSLHIDAPVVLRYDDWEILFEDYFNYPSTSSITTNHWETEYHPTSTYCANAIPNSNSTIREWYNGTNAMSLLNTFPSGLRISASEQDHTCELTGDRYRYSSGMLRSKDAYRDNFYTTGNDRGFLNGMFEIRCKLPPEVGTTPAFWLNGTHAWPPELDIFEIYSIDKSKMFSSVHYGNNSNPQNCGIHFQADYPGYFALASHTWTCIWTPTTITFYLDGTELYTLTSPYNNDATFNAMELITNLGVHSNASPGLAANLDIEYIKVFKPKRAIKLTNTSPANVAGNLVANGSMDRLFYRNTSSGVSTMYQQSPGQWAYQQNFVAGVSNVDGDLVWNETRQVLFYKNTTGGISHFYYDDWSPTHGWVNAPLSADAPNNVAGSLVTNAAGNRLFYKNTSGGISAISIYQNGRWNYESSPFQNAASSPYQIAPTNVDGELTWSENRQALFYKTTDNKIHHIFRDTWSFPTAQWAWGPVVTVNPETAPANVAGELEWSETRNVLFYKDTDNEISHIYMDSWTNPSHWIWKYAKLGFPAPSDISMYTRMTEQPGSWYANNTFVTGGMKWSDDESSLFFTGPKNKIYRIFWQNNKWNIQVVKWRGADRPIINTSLIVPDEIFSGTEVADDSNLEILGQSGVGKPGKFICYKTSDINPTNPNVITHSIGLTHWINPVRLDPPCNNENSGLIPIHINVCNICRPAPGTDIAHQQTVAKENQALEIPESAELTNVNVLNSSLQIIKNFERISKQDLEHILDQMQEGFYIVRYTYRGKWISNKYYKTN</sequence>
<dbReference type="InterPro" id="IPR000757">
    <property type="entry name" value="Beta-glucanase-like"/>
</dbReference>
<evidence type="ECO:0000259" key="2">
    <source>
        <dbReference type="PROSITE" id="PS51762"/>
    </source>
</evidence>
<dbReference type="InterPro" id="IPR013320">
    <property type="entry name" value="ConA-like_dom_sf"/>
</dbReference>
<accession>A0A927BD11</accession>
<dbReference type="SUPFAM" id="SSF89372">
    <property type="entry name" value="Fucose-specific lectin"/>
    <property type="match status" value="1"/>
</dbReference>
<dbReference type="Proteomes" id="UP000612233">
    <property type="component" value="Unassembled WGS sequence"/>
</dbReference>
<proteinExistence type="inferred from homology"/>
<dbReference type="PANTHER" id="PTHR10963">
    <property type="entry name" value="GLYCOSYL HYDROLASE-RELATED"/>
    <property type="match status" value="1"/>
</dbReference>
<comment type="similarity">
    <text evidence="1">Belongs to the glycosyl hydrolase 16 family.</text>
</comment>
<dbReference type="SUPFAM" id="SSF49899">
    <property type="entry name" value="Concanavalin A-like lectins/glucanases"/>
    <property type="match status" value="1"/>
</dbReference>
<gene>
    <name evidence="3" type="ORF">IC235_11670</name>
</gene>
<dbReference type="GO" id="GO:0004553">
    <property type="term" value="F:hydrolase activity, hydrolyzing O-glycosyl compounds"/>
    <property type="evidence" value="ECO:0007669"/>
    <property type="project" value="InterPro"/>
</dbReference>
<dbReference type="GO" id="GO:0005975">
    <property type="term" value="P:carbohydrate metabolic process"/>
    <property type="evidence" value="ECO:0007669"/>
    <property type="project" value="InterPro"/>
</dbReference>
<dbReference type="PANTHER" id="PTHR10963:SF55">
    <property type="entry name" value="GLYCOSIDE HYDROLASE FAMILY 16 PROTEIN"/>
    <property type="match status" value="1"/>
</dbReference>
<dbReference type="Pfam" id="PF00722">
    <property type="entry name" value="Glyco_hydro_16"/>
    <property type="match status" value="1"/>
</dbReference>
<comment type="caution">
    <text evidence="3">The sequence shown here is derived from an EMBL/GenBank/DDBJ whole genome shotgun (WGS) entry which is preliminary data.</text>
</comment>
<keyword evidence="3" id="KW-0378">Hydrolase</keyword>
<dbReference type="PROSITE" id="PS51762">
    <property type="entry name" value="GH16_2"/>
    <property type="match status" value="1"/>
</dbReference>
<dbReference type="RefSeq" id="WP_191005356.1">
    <property type="nucleotide sequence ID" value="NZ_JACXAD010000011.1"/>
</dbReference>
<dbReference type="Gene3D" id="2.60.120.200">
    <property type="match status" value="1"/>
</dbReference>
<evidence type="ECO:0000313" key="3">
    <source>
        <dbReference type="EMBL" id="MBD2768546.1"/>
    </source>
</evidence>